<dbReference type="PROSITE" id="PS50043">
    <property type="entry name" value="HTH_LUXR_2"/>
    <property type="match status" value="1"/>
</dbReference>
<dbReference type="RefSeq" id="WP_283442087.1">
    <property type="nucleotide sequence ID" value="NZ_FXUL01000005.1"/>
</dbReference>
<dbReference type="PANTHER" id="PTHR43214:SF43">
    <property type="entry name" value="TWO-COMPONENT RESPONSE REGULATOR"/>
    <property type="match status" value="1"/>
</dbReference>
<dbReference type="InterPro" id="IPR016032">
    <property type="entry name" value="Sig_transdc_resp-reg_C-effctor"/>
</dbReference>
<feature type="domain" description="Response regulatory" evidence="5">
    <location>
        <begin position="4"/>
        <end position="120"/>
    </location>
</feature>
<dbReference type="CDD" id="cd17535">
    <property type="entry name" value="REC_NarL-like"/>
    <property type="match status" value="1"/>
</dbReference>
<dbReference type="SMART" id="SM00421">
    <property type="entry name" value="HTH_LUXR"/>
    <property type="match status" value="1"/>
</dbReference>
<dbReference type="InterPro" id="IPR001789">
    <property type="entry name" value="Sig_transdc_resp-reg_receiver"/>
</dbReference>
<evidence type="ECO:0000256" key="1">
    <source>
        <dbReference type="ARBA" id="ARBA00022553"/>
    </source>
</evidence>
<keyword evidence="2" id="KW-0238">DNA-binding</keyword>
<proteinExistence type="predicted"/>
<protein>
    <submittedName>
        <fullName evidence="6">Two component transcriptional regulator, LuxR family</fullName>
    </submittedName>
</protein>
<reference evidence="6 7" key="1">
    <citation type="submission" date="2017-05" db="EMBL/GenBank/DDBJ databases">
        <authorList>
            <person name="Varghese N."/>
            <person name="Submissions S."/>
        </authorList>
    </citation>
    <scope>NUCLEOTIDE SEQUENCE [LARGE SCALE GENOMIC DNA]</scope>
    <source>
        <strain evidence="6 7">DSM 26001</strain>
    </source>
</reference>
<keyword evidence="7" id="KW-1185">Reference proteome</keyword>
<evidence type="ECO:0000256" key="2">
    <source>
        <dbReference type="ARBA" id="ARBA00023125"/>
    </source>
</evidence>
<evidence type="ECO:0000259" key="4">
    <source>
        <dbReference type="PROSITE" id="PS50043"/>
    </source>
</evidence>
<dbReference type="SMART" id="SM00448">
    <property type="entry name" value="REC"/>
    <property type="match status" value="1"/>
</dbReference>
<dbReference type="PANTHER" id="PTHR43214">
    <property type="entry name" value="TWO-COMPONENT RESPONSE REGULATOR"/>
    <property type="match status" value="1"/>
</dbReference>
<organism evidence="6 7">
    <name type="scientific">Noviherbaspirillum suwonense</name>
    <dbReference type="NCBI Taxonomy" id="1224511"/>
    <lineage>
        <taxon>Bacteria</taxon>
        <taxon>Pseudomonadati</taxon>
        <taxon>Pseudomonadota</taxon>
        <taxon>Betaproteobacteria</taxon>
        <taxon>Burkholderiales</taxon>
        <taxon>Oxalobacteraceae</taxon>
        <taxon>Noviherbaspirillum</taxon>
    </lineage>
</organism>
<comment type="caution">
    <text evidence="6">The sequence shown here is derived from an EMBL/GenBank/DDBJ whole genome shotgun (WGS) entry which is preliminary data.</text>
</comment>
<evidence type="ECO:0000256" key="3">
    <source>
        <dbReference type="PROSITE-ProRule" id="PRU00169"/>
    </source>
</evidence>
<dbReference type="PRINTS" id="PR00038">
    <property type="entry name" value="HTHLUXR"/>
</dbReference>
<dbReference type="InterPro" id="IPR039420">
    <property type="entry name" value="WalR-like"/>
</dbReference>
<name>A0ABY1Q3I9_9BURK</name>
<dbReference type="SUPFAM" id="SSF52172">
    <property type="entry name" value="CheY-like"/>
    <property type="match status" value="1"/>
</dbReference>
<dbReference type="Pfam" id="PF00072">
    <property type="entry name" value="Response_reg"/>
    <property type="match status" value="1"/>
</dbReference>
<dbReference type="InterPro" id="IPR000792">
    <property type="entry name" value="Tscrpt_reg_LuxR_C"/>
</dbReference>
<dbReference type="Pfam" id="PF00196">
    <property type="entry name" value="GerE"/>
    <property type="match status" value="1"/>
</dbReference>
<dbReference type="InterPro" id="IPR011006">
    <property type="entry name" value="CheY-like_superfamily"/>
</dbReference>
<accession>A0ABY1Q3I9</accession>
<feature type="domain" description="HTH luxR-type" evidence="4">
    <location>
        <begin position="147"/>
        <end position="212"/>
    </location>
</feature>
<evidence type="ECO:0000313" key="7">
    <source>
        <dbReference type="Proteomes" id="UP001158049"/>
    </source>
</evidence>
<gene>
    <name evidence="6" type="ORF">SAMN06295970_105229</name>
</gene>
<dbReference type="PROSITE" id="PS50110">
    <property type="entry name" value="RESPONSE_REGULATORY"/>
    <property type="match status" value="1"/>
</dbReference>
<dbReference type="CDD" id="cd06170">
    <property type="entry name" value="LuxR_C_like"/>
    <property type="match status" value="1"/>
</dbReference>
<dbReference type="InterPro" id="IPR058245">
    <property type="entry name" value="NreC/VraR/RcsB-like_REC"/>
</dbReference>
<evidence type="ECO:0000259" key="5">
    <source>
        <dbReference type="PROSITE" id="PS50110"/>
    </source>
</evidence>
<sequence>MTIRVLIAEDHQLLRKGLHSMISAMPNYEVVGEAGDGREAIREAAILHPDLVLMDLSMPGITGFEALVQIKRRSPEVRSVILTGYDNEEFIREALRVGADGYVLKGASFEEFAFALQLVVRGKKFICNQVSMQMLDNYLQGDAAPAQKSEWDMLTERERNIMKLIGEGYTNRAAGEFLCISSKTVEKHRASLMRKLGLRNAAELVVKAMEMGLVERPARRAPPPPAVARDASYTLPAMDLSVMADFQDLPGMAGLHADAACQAG</sequence>
<dbReference type="Gene3D" id="3.40.50.2300">
    <property type="match status" value="1"/>
</dbReference>
<evidence type="ECO:0000313" key="6">
    <source>
        <dbReference type="EMBL" id="SMP58249.1"/>
    </source>
</evidence>
<dbReference type="EMBL" id="FXUL01000005">
    <property type="protein sequence ID" value="SMP58249.1"/>
    <property type="molecule type" value="Genomic_DNA"/>
</dbReference>
<dbReference type="SUPFAM" id="SSF46894">
    <property type="entry name" value="C-terminal effector domain of the bipartite response regulators"/>
    <property type="match status" value="1"/>
</dbReference>
<feature type="modified residue" description="4-aspartylphosphate" evidence="3">
    <location>
        <position position="55"/>
    </location>
</feature>
<dbReference type="Proteomes" id="UP001158049">
    <property type="component" value="Unassembled WGS sequence"/>
</dbReference>
<keyword evidence="1 3" id="KW-0597">Phosphoprotein</keyword>